<proteinExistence type="predicted"/>
<dbReference type="GO" id="GO:0016787">
    <property type="term" value="F:hydrolase activity"/>
    <property type="evidence" value="ECO:0007669"/>
    <property type="project" value="UniProtKB-KW"/>
</dbReference>
<protein>
    <submittedName>
        <fullName evidence="1">HD family phosphohydrolase</fullName>
    </submittedName>
</protein>
<name>A0A3P7PXR3_9FIRM</name>
<organism evidence="1 2">
    <name type="scientific">Petrocella atlantisensis</name>
    <dbReference type="NCBI Taxonomy" id="2173034"/>
    <lineage>
        <taxon>Bacteria</taxon>
        <taxon>Bacillati</taxon>
        <taxon>Bacillota</taxon>
        <taxon>Clostridia</taxon>
        <taxon>Lachnospirales</taxon>
        <taxon>Vallitaleaceae</taxon>
        <taxon>Petrocella</taxon>
    </lineage>
</organism>
<dbReference type="OrthoDB" id="360187at2"/>
<evidence type="ECO:0000313" key="2">
    <source>
        <dbReference type="Proteomes" id="UP000279029"/>
    </source>
</evidence>
<dbReference type="AlphaFoldDB" id="A0A3P7PXR3"/>
<accession>A0A3P7PXR3</accession>
<dbReference type="KEGG" id="cbar:PATL70BA_2539"/>
<reference evidence="1 2" key="1">
    <citation type="submission" date="2018-09" db="EMBL/GenBank/DDBJ databases">
        <authorList>
            <person name="Postec A."/>
        </authorList>
    </citation>
    <scope>NUCLEOTIDE SEQUENCE [LARGE SCALE GENOMIC DNA]</scope>
    <source>
        <strain evidence="1">70B-A</strain>
    </source>
</reference>
<keyword evidence="1" id="KW-0378">Hydrolase</keyword>
<dbReference type="EMBL" id="LR130778">
    <property type="protein sequence ID" value="VDN48437.1"/>
    <property type="molecule type" value="Genomic_DNA"/>
</dbReference>
<dbReference type="RefSeq" id="WP_125137569.1">
    <property type="nucleotide sequence ID" value="NZ_LR130778.1"/>
</dbReference>
<evidence type="ECO:0000313" key="1">
    <source>
        <dbReference type="EMBL" id="VDN48437.1"/>
    </source>
</evidence>
<keyword evidence="2" id="KW-1185">Reference proteome</keyword>
<sequence length="164" mass="19275">MTKKLKLIRRYQSCVKDMIKHEKVRSMEGYIAHFDVDTLAHSLFVSYWSFLICRKLKMDYRSAARGALLHDFYLYDWHIPNIREGLHGFTHPATSLTNAKKYFKISDLEKDIIIKHMWPLTILPPKYKETYVVILVDKICATLETFKIVNGKKLASLKHEVLDS</sequence>
<gene>
    <name evidence="1" type="ORF">PATL70BA_2539</name>
</gene>
<dbReference type="Gene3D" id="1.10.3210.10">
    <property type="entry name" value="Hypothetical protein af1432"/>
    <property type="match status" value="1"/>
</dbReference>
<dbReference type="Proteomes" id="UP000279029">
    <property type="component" value="Chromosome"/>
</dbReference>
<dbReference type="SUPFAM" id="SSF109604">
    <property type="entry name" value="HD-domain/PDEase-like"/>
    <property type="match status" value="1"/>
</dbReference>